<dbReference type="InterPro" id="IPR036028">
    <property type="entry name" value="SH3-like_dom_sf"/>
</dbReference>
<reference evidence="19" key="1">
    <citation type="submission" date="2017-01" db="EMBL/GenBank/DDBJ databases">
        <title>Comparative genomics of anhydrobiosis in the tardigrade Hypsibius dujardini.</title>
        <authorList>
            <person name="Yoshida Y."/>
            <person name="Koutsovoulos G."/>
            <person name="Laetsch D."/>
            <person name="Stevens L."/>
            <person name="Kumar S."/>
            <person name="Horikawa D."/>
            <person name="Ishino K."/>
            <person name="Komine S."/>
            <person name="Tomita M."/>
            <person name="Blaxter M."/>
            <person name="Arakawa K."/>
        </authorList>
    </citation>
    <scope>NUCLEOTIDE SEQUENCE [LARGE SCALE GENOMIC DNA]</scope>
    <source>
        <strain evidence="19">Z151</strain>
    </source>
</reference>
<dbReference type="Gene3D" id="1.20.58.60">
    <property type="match status" value="17"/>
</dbReference>
<dbReference type="InterPro" id="IPR001452">
    <property type="entry name" value="SH3_domain"/>
</dbReference>
<dbReference type="Pfam" id="PF00435">
    <property type="entry name" value="Spectrin"/>
    <property type="match status" value="18"/>
</dbReference>
<dbReference type="GO" id="GO:0008017">
    <property type="term" value="F:microtubule binding"/>
    <property type="evidence" value="ECO:0007669"/>
    <property type="project" value="UniProtKB-ARBA"/>
</dbReference>
<dbReference type="GO" id="GO:0003779">
    <property type="term" value="F:actin binding"/>
    <property type="evidence" value="ECO:0007669"/>
    <property type="project" value="UniProtKB-KW"/>
</dbReference>
<keyword evidence="12" id="KW-0009">Actin-binding</keyword>
<keyword evidence="5" id="KW-0117">Actin capping</keyword>
<dbReference type="GO" id="GO:0007026">
    <property type="term" value="P:negative regulation of microtubule depolymerization"/>
    <property type="evidence" value="ECO:0007669"/>
    <property type="project" value="UniProtKB-ARBA"/>
</dbReference>
<dbReference type="FunFam" id="1.20.58.60:FF:000013">
    <property type="entry name" value="Spectrin alpha chain, non-erythrocytic 1"/>
    <property type="match status" value="2"/>
</dbReference>
<dbReference type="PRINTS" id="PR01887">
    <property type="entry name" value="SPECTRNALPHA"/>
</dbReference>
<keyword evidence="7" id="KW-0597">Phosphoprotein</keyword>
<feature type="coiled-coil region" evidence="15">
    <location>
        <begin position="54"/>
        <end position="113"/>
    </location>
</feature>
<dbReference type="GO" id="GO:0045169">
    <property type="term" value="C:fusome"/>
    <property type="evidence" value="ECO:0007669"/>
    <property type="project" value="UniProtKB-ARBA"/>
</dbReference>
<evidence type="ECO:0000313" key="18">
    <source>
        <dbReference type="EMBL" id="OQV13288.1"/>
    </source>
</evidence>
<keyword evidence="11" id="KW-0112">Calmodulin-binding</keyword>
<feature type="domain" description="SH3" evidence="16">
    <location>
        <begin position="731"/>
        <end position="790"/>
    </location>
</feature>
<sequence>MARRFICLVILKRDMRLFSHRPRASLDADEALAWIGEKELPVQSEDFGKDLPSVQGLQRKHDAIERDLIALQEKVASLSNEAQRMRSLHPHHASQIDEKLEELARRWEALRSKATYRKQRLDDSYNVHRFLSDYRDLISWITDIKSVIKADELAKDVPGAEALLERHNEHKTEIDAHEDSYHGAVDSGENLIKSGHYAHADIDDKLKNLRQEWDTLQILWQERRIAFEQCMDLQLFYRDTEQAETWLAKQEAFLSNTDIGDSLDGVESLLKKHEDFEKSLEAQEAKVQALDDFAGKLIENQHYAADEIAARRTALLERREALLERASKRRQILEEGARVQHFLRDSDEARAWINEKRKIASDESYLDPTNLAGKLQKHATLEGEVRATKARIDEINHHGQELIRSGHYASDQVQKNLDDLNANWEALNAAVKNKGDRLKESNEGQSFHRDVDDVEMWLAEVEAQLASDDHGKDSAQVQNLQKKHELLDQDIVAHQDRIDRVTREADALLAAKHFDSSNIATKRDHMLARFAKLQEPMRRRRARLEDSMRLHRLYRDLDDEEVWIRDKEPVVSSQNRGRDLMGVQNLIKKHQGVMSEVQAHEPHVEAVARAADDLVEQGHFAAAEIRDRRNALVEHWNYLKNKSVQRKQDLEDSLQAHQYFADANEAEAWMREKEPLVHGRDIGRDEDSAEAALKKHEAVMADLAAFGQTIQVLHDQAEACKQRDIPVTLPYGKEVAVASYEYQEKSPREVSIKKGDIVTVLNSNHKDWWKIEINDRQGFVPAAYLKKTDSKLSASEQSLMDQNTINAKQRHIENLYNSLMNSSKTRSEKLRESLNAFVLAREAQELAQWIREKQHFAAHQEIGEDLEQVEVMQKKFDDFQADMRTHEERLKEMNQAAQRLRDLGHTEAALRIQTQIEELNQQWTTLQTITKQRALQLGSAHEVQRFHRDADDTKDWIHEKQEALDSTDLGHDLRSVQTLQRKHEGLERDLFALGEKVRQLDELANKLLNTHPEQAENIYTKQKELNEEWSHLTRKADARKEKLLESYDLQRFLADYRDLASWINSQLVQVSSEDLANDVTGAEALLERHQELRNEIDARSPAFQQFELFGRQLIQKKHFASPEIHDALEKTKEARDELNKEWANRQKRLDDCLELQLFNRDCEQLDTWMKNREEFVRSEEEGDEKQNVEALIKKYEDFDKTIKSQEQKIGQMNQFADQLINAGHYASPEVDRKRLDVLDRWKRLKEAMIEKRNRLGESQTLQQFSRDADEVENWIAEKLQTAAEQTYKDPANIQSKHQKHQAFEAELAAHADRIQGVLNTGKNLLDKGRATGSETAVEQRLKAVAEQWELLTQKTSEKTFKLKEANKQRSFNAAVKDLDFWLGEMESLLSSDEYGKDLSSVQNLLKKHNLIEADILAHEDRVTDMNAQADDLVSSGQFDTPSIQDRRKSVNQRFERIKNLAEHRRQRLSEANTLHQFFRDIADEESWIKEKKLLVASDDYGRDLTGVQNLKKKHKRLEAELASHEGAIQNVQKAGARLMSETSGGPEIEERIQNLGQNWEDLKARAAERGTKLDQSLAYQQFIAKVDEEEAWIGEKANLLQVDDFGDTIAGVQGLSKKHEAFETDLSVHLDRCRELEADGDRLLQEGNHHRDAIEARLRQLRSRLDQLVSASLARKAALYENSSLLQFMWKADVVEGWIAEKENHVRSDDFGRDLNSVQTLLAKQDTFEASLVAFEQEGIHTLTDMKNKLVADGHRATAAIVSRHSVVIARWQKLLQDAARRKEHLQTMQDRFRQIEELYLLFAKKASAFNSWFENAEEDLTDPVRCNSVEEIEALQEAHRQFQESLSSAQADFAQLAELDKRIKEFGVGPNPYTWFTMEALEDTWRNLQKIIRERDNELQREGQRQHRNDELRGEFAKHANAFYEWLTETRTSMMETTGSLESQLEQIRRKAAEVRAQRDRLKKIEDLGALLEEHLILDNRYTEHSTVALAQQWEQLDQLGMRMQHNLEQQIQARNTSGVTEDSLREFSMMFKHYDKDRVGKLDHDQFKSCLRALGYDLPMVDEGQFEPEFEQILDDVDRNRIGYVTLQDFMAFMISRETENVTSKDEILLAFKALSSEERPYLTNEEIYANLSKEQGDYIRTKMKKYNQNGREIPDSFDYTEFTQQLFQS</sequence>
<dbReference type="Pfam" id="PF13499">
    <property type="entry name" value="EF-hand_7"/>
    <property type="match status" value="1"/>
</dbReference>
<dbReference type="Proteomes" id="UP000192578">
    <property type="component" value="Unassembled WGS sequence"/>
</dbReference>
<dbReference type="SMART" id="SM00054">
    <property type="entry name" value="EFh"/>
    <property type="match status" value="2"/>
</dbReference>
<accession>A0A1W0WDM2</accession>
<dbReference type="GO" id="GO:0051693">
    <property type="term" value="P:actin filament capping"/>
    <property type="evidence" value="ECO:0007669"/>
    <property type="project" value="UniProtKB-KW"/>
</dbReference>
<evidence type="ECO:0000256" key="14">
    <source>
        <dbReference type="PROSITE-ProRule" id="PRU00192"/>
    </source>
</evidence>
<dbReference type="InterPro" id="IPR002048">
    <property type="entry name" value="EF_hand_dom"/>
</dbReference>
<feature type="coiled-coil region" evidence="15">
    <location>
        <begin position="477"/>
        <end position="511"/>
    </location>
</feature>
<dbReference type="InterPro" id="IPR018159">
    <property type="entry name" value="Spectrin/alpha-actinin"/>
</dbReference>
<keyword evidence="19" id="KW-1185">Reference proteome</keyword>
<dbReference type="SUPFAM" id="SSF47473">
    <property type="entry name" value="EF-hand"/>
    <property type="match status" value="1"/>
</dbReference>
<evidence type="ECO:0000256" key="2">
    <source>
        <dbReference type="ARBA" id="ARBA00004544"/>
    </source>
</evidence>
<evidence type="ECO:0000256" key="10">
    <source>
        <dbReference type="ARBA" id="ARBA00022837"/>
    </source>
</evidence>
<dbReference type="OrthoDB" id="6018565at2759"/>
<dbReference type="CDD" id="cd11808">
    <property type="entry name" value="SH3_Alpha_Spectrin"/>
    <property type="match status" value="1"/>
</dbReference>
<dbReference type="InterPro" id="IPR002017">
    <property type="entry name" value="Spectrin_repeat"/>
</dbReference>
<dbReference type="GO" id="GO:0005938">
    <property type="term" value="C:cell cortex"/>
    <property type="evidence" value="ECO:0007669"/>
    <property type="project" value="UniProtKB-SubCell"/>
</dbReference>
<name>A0A1W0WDM2_HYPEX</name>
<dbReference type="Pfam" id="PF00018">
    <property type="entry name" value="SH3_1"/>
    <property type="match status" value="1"/>
</dbReference>
<keyword evidence="9" id="KW-0677">Repeat</keyword>
<evidence type="ECO:0000313" key="19">
    <source>
        <dbReference type="Proteomes" id="UP000192578"/>
    </source>
</evidence>
<dbReference type="CDD" id="cd00176">
    <property type="entry name" value="SPEC"/>
    <property type="match status" value="11"/>
</dbReference>
<evidence type="ECO:0000256" key="15">
    <source>
        <dbReference type="SAM" id="Coils"/>
    </source>
</evidence>
<dbReference type="PROSITE" id="PS50222">
    <property type="entry name" value="EF_HAND_2"/>
    <property type="match status" value="2"/>
</dbReference>
<feature type="coiled-coil region" evidence="15">
    <location>
        <begin position="1507"/>
        <end position="1534"/>
    </location>
</feature>
<dbReference type="SUPFAM" id="SSF50044">
    <property type="entry name" value="SH3-domain"/>
    <property type="match status" value="1"/>
</dbReference>
<evidence type="ECO:0000259" key="17">
    <source>
        <dbReference type="PROSITE" id="PS50222"/>
    </source>
</evidence>
<dbReference type="InterPro" id="IPR035825">
    <property type="entry name" value="Alpha_Spectrin_SH3"/>
</dbReference>
<evidence type="ECO:0000256" key="1">
    <source>
        <dbReference type="ARBA" id="ARBA00004245"/>
    </source>
</evidence>
<dbReference type="Gene3D" id="1.10.238.10">
    <property type="entry name" value="EF-hand"/>
    <property type="match status" value="2"/>
</dbReference>
<dbReference type="InterPro" id="IPR014837">
    <property type="entry name" value="EF-hand_Ca_insen"/>
</dbReference>
<dbReference type="SMART" id="SM00326">
    <property type="entry name" value="SH3"/>
    <property type="match status" value="1"/>
</dbReference>
<feature type="coiled-coil region" evidence="15">
    <location>
        <begin position="1939"/>
        <end position="1969"/>
    </location>
</feature>
<dbReference type="FunFam" id="1.20.58.60:FF:000035">
    <property type="entry name" value="Spectrin alpha chain, non-erythrocytic 1"/>
    <property type="match status" value="1"/>
</dbReference>
<comment type="subcellular location">
    <subcellularLocation>
        <location evidence="2">Cytoplasm</location>
        <location evidence="2">Cell cortex</location>
    </subcellularLocation>
    <subcellularLocation>
        <location evidence="1">Cytoplasm</location>
        <location evidence="1">Cytoskeleton</location>
    </subcellularLocation>
</comment>
<feature type="domain" description="EF-hand" evidence="17">
    <location>
        <begin position="2024"/>
        <end position="2059"/>
    </location>
</feature>
<evidence type="ECO:0000256" key="8">
    <source>
        <dbReference type="ARBA" id="ARBA00022723"/>
    </source>
</evidence>
<dbReference type="GO" id="GO:0005509">
    <property type="term" value="F:calcium ion binding"/>
    <property type="evidence" value="ECO:0007669"/>
    <property type="project" value="InterPro"/>
</dbReference>
<keyword evidence="15" id="KW-0175">Coiled coil</keyword>
<dbReference type="GO" id="GO:0016328">
    <property type="term" value="C:lateral plasma membrane"/>
    <property type="evidence" value="ECO:0007669"/>
    <property type="project" value="UniProtKB-ARBA"/>
</dbReference>
<evidence type="ECO:0000256" key="13">
    <source>
        <dbReference type="ARBA" id="ARBA00023212"/>
    </source>
</evidence>
<dbReference type="CDD" id="cd00051">
    <property type="entry name" value="EFh"/>
    <property type="match status" value="1"/>
</dbReference>
<dbReference type="Pfam" id="PF08726">
    <property type="entry name" value="EFhand_Ca_insen"/>
    <property type="match status" value="1"/>
</dbReference>
<evidence type="ECO:0000256" key="3">
    <source>
        <dbReference type="ARBA" id="ARBA00006826"/>
    </source>
</evidence>
<keyword evidence="8" id="KW-0479">Metal-binding</keyword>
<keyword evidence="6" id="KW-0963">Cytoplasm</keyword>
<dbReference type="FunFam" id="1.20.58.60:FF:000017">
    <property type="entry name" value="Spectrin alpha chain, non-erythrocytic 1"/>
    <property type="match status" value="2"/>
</dbReference>
<evidence type="ECO:0000256" key="11">
    <source>
        <dbReference type="ARBA" id="ARBA00022860"/>
    </source>
</evidence>
<comment type="caution">
    <text evidence="18">The sequence shown here is derived from an EMBL/GenBank/DDBJ whole genome shotgun (WGS) entry which is preliminary data.</text>
</comment>
<comment type="similarity">
    <text evidence="3">Belongs to the spectrin family.</text>
</comment>
<dbReference type="InterPro" id="IPR011992">
    <property type="entry name" value="EF-hand-dom_pair"/>
</dbReference>
<evidence type="ECO:0000256" key="7">
    <source>
        <dbReference type="ARBA" id="ARBA00022553"/>
    </source>
</evidence>
<gene>
    <name evidence="18" type="ORF">BV898_12494</name>
</gene>
<evidence type="ECO:0000256" key="5">
    <source>
        <dbReference type="ARBA" id="ARBA00022467"/>
    </source>
</evidence>
<evidence type="ECO:0000256" key="12">
    <source>
        <dbReference type="ARBA" id="ARBA00023203"/>
    </source>
</evidence>
<dbReference type="GO" id="GO:0005856">
    <property type="term" value="C:cytoskeleton"/>
    <property type="evidence" value="ECO:0007669"/>
    <property type="project" value="UniProtKB-SubCell"/>
</dbReference>
<feature type="domain" description="EF-hand" evidence="17">
    <location>
        <begin position="2067"/>
        <end position="2102"/>
    </location>
</feature>
<evidence type="ECO:0000256" key="4">
    <source>
        <dbReference type="ARBA" id="ARBA00022443"/>
    </source>
</evidence>
<dbReference type="SUPFAM" id="SSF46966">
    <property type="entry name" value="Spectrin repeat"/>
    <property type="match status" value="15"/>
</dbReference>
<keyword evidence="13" id="KW-0206">Cytoskeleton</keyword>
<dbReference type="PROSITE" id="PS50002">
    <property type="entry name" value="SH3"/>
    <property type="match status" value="1"/>
</dbReference>
<dbReference type="FunFam" id="1.10.238.10:FF:000020">
    <property type="entry name" value="spectrin alpha chain, non-erythrocytic 1"/>
    <property type="match status" value="1"/>
</dbReference>
<dbReference type="SMART" id="SM00150">
    <property type="entry name" value="SPEC"/>
    <property type="match status" value="18"/>
</dbReference>
<dbReference type="FunFam" id="1.20.58.60:FF:000020">
    <property type="entry name" value="Spectrin alpha chain, non-erythrocytic 1"/>
    <property type="match status" value="6"/>
</dbReference>
<keyword evidence="10" id="KW-0106">Calcium</keyword>
<protein>
    <submittedName>
        <fullName evidence="18">Spectrin alpha chain</fullName>
    </submittedName>
</protein>
<evidence type="ECO:0000256" key="9">
    <source>
        <dbReference type="ARBA" id="ARBA00022737"/>
    </source>
</evidence>
<dbReference type="Gene3D" id="2.30.30.40">
    <property type="entry name" value="SH3 Domains"/>
    <property type="match status" value="1"/>
</dbReference>
<evidence type="ECO:0000259" key="16">
    <source>
        <dbReference type="PROSITE" id="PS50002"/>
    </source>
</evidence>
<dbReference type="SMART" id="SM01184">
    <property type="entry name" value="efhand_Ca_insen"/>
    <property type="match status" value="1"/>
</dbReference>
<dbReference type="GO" id="GO:0005516">
    <property type="term" value="F:calmodulin binding"/>
    <property type="evidence" value="ECO:0007669"/>
    <property type="project" value="UniProtKB-KW"/>
</dbReference>
<dbReference type="FunFam" id="1.20.58.60:FF:000007">
    <property type="entry name" value="Spectrin alpha chain non-erythrocytic 1"/>
    <property type="match status" value="2"/>
</dbReference>
<keyword evidence="4 14" id="KW-0728">SH3 domain</keyword>
<proteinExistence type="inferred from homology"/>
<organism evidence="18 19">
    <name type="scientific">Hypsibius exemplaris</name>
    <name type="common">Freshwater tardigrade</name>
    <dbReference type="NCBI Taxonomy" id="2072580"/>
    <lineage>
        <taxon>Eukaryota</taxon>
        <taxon>Metazoa</taxon>
        <taxon>Ecdysozoa</taxon>
        <taxon>Tardigrada</taxon>
        <taxon>Eutardigrada</taxon>
        <taxon>Parachela</taxon>
        <taxon>Hypsibioidea</taxon>
        <taxon>Hypsibiidae</taxon>
        <taxon>Hypsibius</taxon>
    </lineage>
</organism>
<evidence type="ECO:0000256" key="6">
    <source>
        <dbReference type="ARBA" id="ARBA00022490"/>
    </source>
</evidence>
<dbReference type="EMBL" id="MTYJ01000127">
    <property type="protein sequence ID" value="OQV13288.1"/>
    <property type="molecule type" value="Genomic_DNA"/>
</dbReference>
<feature type="coiled-coil region" evidence="15">
    <location>
        <begin position="869"/>
        <end position="903"/>
    </location>
</feature>
<dbReference type="PANTHER" id="PTHR11915">
    <property type="entry name" value="SPECTRIN/FILAMIN RELATED CYTOSKELETAL PROTEIN"/>
    <property type="match status" value="1"/>
</dbReference>
<dbReference type="GO" id="GO:0042062">
    <property type="term" value="P:long-term strengthening of neuromuscular junction"/>
    <property type="evidence" value="ECO:0007669"/>
    <property type="project" value="UniProtKB-ARBA"/>
</dbReference>
<dbReference type="FunFam" id="1.20.58.60:FF:000078">
    <property type="entry name" value="Spectrin alpha chain, non-erythrocytic 1"/>
    <property type="match status" value="1"/>
</dbReference>